<dbReference type="GO" id="GO:0008718">
    <property type="term" value="F:D-amino-acid dehydrogenase activity"/>
    <property type="evidence" value="ECO:0007669"/>
    <property type="project" value="TreeGrafter"/>
</dbReference>
<evidence type="ECO:0000256" key="1">
    <source>
        <dbReference type="ARBA" id="ARBA00009410"/>
    </source>
</evidence>
<organism evidence="4 5">
    <name type="scientific">Ketogulonicigenium robustum</name>
    <dbReference type="NCBI Taxonomy" id="92947"/>
    <lineage>
        <taxon>Bacteria</taxon>
        <taxon>Pseudomonadati</taxon>
        <taxon>Pseudomonadota</taxon>
        <taxon>Alphaproteobacteria</taxon>
        <taxon>Rhodobacterales</taxon>
        <taxon>Roseobacteraceae</taxon>
        <taxon>Ketogulonicigenium</taxon>
    </lineage>
</organism>
<dbReference type="Gene3D" id="3.50.50.60">
    <property type="entry name" value="FAD/NAD(P)-binding domain"/>
    <property type="match status" value="2"/>
</dbReference>
<reference evidence="4 5" key="1">
    <citation type="submission" date="2017-02" db="EMBL/GenBank/DDBJ databases">
        <title>Ketogulonicigenium robustum SPU B003 Genome sequencing and assembly.</title>
        <authorList>
            <person name="Li Y."/>
            <person name="Liu L."/>
            <person name="Wang C."/>
            <person name="Zhang M."/>
            <person name="Zhang T."/>
            <person name="Zhang Y."/>
        </authorList>
    </citation>
    <scope>NUCLEOTIDE SEQUENCE [LARGE SCALE GENOMIC DNA]</scope>
    <source>
        <strain evidence="4 5">SPU_B003</strain>
    </source>
</reference>
<dbReference type="Proteomes" id="UP000242447">
    <property type="component" value="Chromosome"/>
</dbReference>
<evidence type="ECO:0000313" key="5">
    <source>
        <dbReference type="Proteomes" id="UP000242447"/>
    </source>
</evidence>
<protein>
    <submittedName>
        <fullName evidence="4">FAD dependent oxidoreductase</fullName>
    </submittedName>
</protein>
<proteinExistence type="inferred from homology"/>
<dbReference type="OrthoDB" id="9787190at2"/>
<evidence type="ECO:0000256" key="2">
    <source>
        <dbReference type="ARBA" id="ARBA00023002"/>
    </source>
</evidence>
<dbReference type="RefSeq" id="WP_085785138.1">
    <property type="nucleotide sequence ID" value="NZ_CP019937.1"/>
</dbReference>
<keyword evidence="2" id="KW-0560">Oxidoreductase</keyword>
<dbReference type="PANTHER" id="PTHR13847:SF280">
    <property type="entry name" value="D-AMINO ACID DEHYDROGENASE"/>
    <property type="match status" value="1"/>
</dbReference>
<accession>A0A1W6NW20</accession>
<sequence length="443" mass="49015">MDDLAQNPNDFTVVPPETEVVVIGGGIIGACIALELAERNIPVVLCEKGTIGEEQSGRNWGWVRKMGRDIREMPLMLRAMELWGGMEARVGADVGFRRRGITYFCDEEKDMGKYEAWMKAMEPFGLDTHFIGRERVNQIAVGNTRNFAGGLHTPSDGFAEPHLAARLIAEGARKKGARIIEGCAVRGFETTGGRVSEVITEKGRIRCNTAVLAGGIWSSLFGRNQNVKIPQLKMLSQVMRTRPISGGPLGCGSGKGFGFRQRNDGGYNIGMRSAHAVDIVPDSFRFFRDYIPAIKNEWRAMKFRIGKRSFQETAMLRPWSMDQRSPFETYRIMRPVPGNAILDQATINIKTLFPQFKDMVVNERMSAWIDVTPDAIPTISQVDAIAGFYVSTGYSGHGFGIAPAAGQLMAELITGEAPHADPTPFRHSRFIDGSEIVHWPIGF</sequence>
<dbReference type="SUPFAM" id="SSF51905">
    <property type="entry name" value="FAD/NAD(P)-binding domain"/>
    <property type="match status" value="1"/>
</dbReference>
<dbReference type="Pfam" id="PF01266">
    <property type="entry name" value="DAO"/>
    <property type="match status" value="1"/>
</dbReference>
<dbReference type="PANTHER" id="PTHR13847">
    <property type="entry name" value="SARCOSINE DEHYDROGENASE-RELATED"/>
    <property type="match status" value="1"/>
</dbReference>
<feature type="domain" description="FAD dependent oxidoreductase" evidence="3">
    <location>
        <begin position="20"/>
        <end position="412"/>
    </location>
</feature>
<dbReference type="AlphaFoldDB" id="A0A1W6NW20"/>
<dbReference type="GO" id="GO:0005886">
    <property type="term" value="C:plasma membrane"/>
    <property type="evidence" value="ECO:0007669"/>
    <property type="project" value="TreeGrafter"/>
</dbReference>
<gene>
    <name evidence="4" type="ORF">BVG79_00055</name>
</gene>
<dbReference type="InterPro" id="IPR036188">
    <property type="entry name" value="FAD/NAD-bd_sf"/>
</dbReference>
<dbReference type="Gene3D" id="3.30.9.10">
    <property type="entry name" value="D-Amino Acid Oxidase, subunit A, domain 2"/>
    <property type="match status" value="1"/>
</dbReference>
<comment type="similarity">
    <text evidence="1">Belongs to the DadA oxidoreductase family.</text>
</comment>
<dbReference type="GO" id="GO:0005737">
    <property type="term" value="C:cytoplasm"/>
    <property type="evidence" value="ECO:0007669"/>
    <property type="project" value="TreeGrafter"/>
</dbReference>
<evidence type="ECO:0000313" key="4">
    <source>
        <dbReference type="EMBL" id="ARO13415.1"/>
    </source>
</evidence>
<dbReference type="GO" id="GO:0055130">
    <property type="term" value="P:D-alanine catabolic process"/>
    <property type="evidence" value="ECO:0007669"/>
    <property type="project" value="TreeGrafter"/>
</dbReference>
<dbReference type="EMBL" id="CP019937">
    <property type="protein sequence ID" value="ARO13415.1"/>
    <property type="molecule type" value="Genomic_DNA"/>
</dbReference>
<dbReference type="KEGG" id="kro:BVG79_00055"/>
<name>A0A1W6NW20_9RHOB</name>
<evidence type="ECO:0000259" key="3">
    <source>
        <dbReference type="Pfam" id="PF01266"/>
    </source>
</evidence>
<dbReference type="STRING" id="92947.BVG79_00055"/>
<dbReference type="InterPro" id="IPR006076">
    <property type="entry name" value="FAD-dep_OxRdtase"/>
</dbReference>
<keyword evidence="5" id="KW-1185">Reference proteome</keyword>